<dbReference type="AlphaFoldDB" id="A0A7W9U610"/>
<dbReference type="Proteomes" id="UP000540787">
    <property type="component" value="Unassembled WGS sequence"/>
</dbReference>
<proteinExistence type="predicted"/>
<organism evidence="2 3">
    <name type="scientific">Massilia aurea</name>
    <dbReference type="NCBI Taxonomy" id="373040"/>
    <lineage>
        <taxon>Bacteria</taxon>
        <taxon>Pseudomonadati</taxon>
        <taxon>Pseudomonadota</taxon>
        <taxon>Betaproteobacteria</taxon>
        <taxon>Burkholderiales</taxon>
        <taxon>Oxalobacteraceae</taxon>
        <taxon>Telluria group</taxon>
        <taxon>Massilia</taxon>
    </lineage>
</organism>
<sequence>MKRWSIRPISWRAVWLALVVAAAFVVGLFWHQDDPALPPAASAQSTGLHFLGPVPVMNPAGDDRTMRRRQLAGQVRLTQHTYCSYLQHTRYPHASRPAAQHPDQLYPNQPVRESNPMRVDGGDSDPGVLVQTAQSRVYLAAGETVTLSLRAVDAHGAALPLVVTRALAQGMGTTGSRPAPRVTLAFSQDDADYWRATFAPHAGALAGFHGTIRSEVRFAAAGRAGVVLFDVIYSPELPAVWAGAPREAIGADAIEFTLPLDVRLAGRYVVSGRIDDALGRPFALASFNELLGQGMQSVALHVHGKLLHDADPAPPLPLVLRDVEGYLLRENADPDRLLLARREGAVLVSRTLSLAGVPDHVWQSEERSRYLAEYAKDRAAARERLAAFDPAATLPPLACSESGLVQ</sequence>
<accession>A0A7W9U610</accession>
<dbReference type="RefSeq" id="WP_183550122.1">
    <property type="nucleotide sequence ID" value="NZ_JACHBX010000001.1"/>
</dbReference>
<gene>
    <name evidence="2" type="ORF">HD842_000334</name>
</gene>
<evidence type="ECO:0000313" key="2">
    <source>
        <dbReference type="EMBL" id="MBB6132223.1"/>
    </source>
</evidence>
<comment type="caution">
    <text evidence="2">The sequence shown here is derived from an EMBL/GenBank/DDBJ whole genome shotgun (WGS) entry which is preliminary data.</text>
</comment>
<feature type="region of interest" description="Disordered" evidence="1">
    <location>
        <begin position="96"/>
        <end position="116"/>
    </location>
</feature>
<protein>
    <submittedName>
        <fullName evidence="2">Uncharacterized protein</fullName>
    </submittedName>
</protein>
<reference evidence="2 3" key="1">
    <citation type="submission" date="2020-08" db="EMBL/GenBank/DDBJ databases">
        <title>The Agave Microbiome: Exploring the role of microbial communities in plant adaptations to desert environments.</title>
        <authorList>
            <person name="Partida-Martinez L.P."/>
        </authorList>
    </citation>
    <scope>NUCLEOTIDE SEQUENCE [LARGE SCALE GENOMIC DNA]</scope>
    <source>
        <strain evidence="2 3">AT3.2</strain>
    </source>
</reference>
<evidence type="ECO:0000313" key="3">
    <source>
        <dbReference type="Proteomes" id="UP000540787"/>
    </source>
</evidence>
<keyword evidence="3" id="KW-1185">Reference proteome</keyword>
<name>A0A7W9U610_9BURK</name>
<dbReference type="EMBL" id="JACHBX010000001">
    <property type="protein sequence ID" value="MBB6132223.1"/>
    <property type="molecule type" value="Genomic_DNA"/>
</dbReference>
<evidence type="ECO:0000256" key="1">
    <source>
        <dbReference type="SAM" id="MobiDB-lite"/>
    </source>
</evidence>